<accession>A0AAV7IWP3</accession>
<dbReference type="Proteomes" id="UP000826195">
    <property type="component" value="Unassembled WGS sequence"/>
</dbReference>
<proteinExistence type="predicted"/>
<sequence length="254" mass="29413">MSSENYSFSLSKLIKRFLNFLSSEHREKPVEESSGSITTFKLSSCVQIGSWYPNLVIFLNPEQNSRPNSPRKNFPILKFSNSAQTIKKLDPPIFENSESFDSGIEIRQDLTSDSEDSDIGDMYESIEIKIIKISRKLTKWEKRNYAYAKLKGKSWTKLKSDKLGAKVDGKGEFLLVRTRQIEDADMRHEVKDYPVIFMSLFVDNPYKGKGKRSKAPRYQRTRGIRCRGRTSGYDGYPLRYFSWMISRSMHPVAN</sequence>
<protein>
    <submittedName>
        <fullName evidence="1">Uncharacterized protein</fullName>
    </submittedName>
</protein>
<dbReference type="EMBL" id="JAHXZJ010000001">
    <property type="protein sequence ID" value="KAH0568983.1"/>
    <property type="molecule type" value="Genomic_DNA"/>
</dbReference>
<gene>
    <name evidence="1" type="ORF">KQX54_021682</name>
</gene>
<name>A0AAV7IWP3_COTGL</name>
<dbReference type="AlphaFoldDB" id="A0AAV7IWP3"/>
<evidence type="ECO:0000313" key="2">
    <source>
        <dbReference type="Proteomes" id="UP000826195"/>
    </source>
</evidence>
<keyword evidence="2" id="KW-1185">Reference proteome</keyword>
<reference evidence="1 2" key="1">
    <citation type="journal article" date="2021" name="J. Hered.">
        <title>A chromosome-level genome assembly of the parasitoid wasp, Cotesia glomerata (Hymenoptera: Braconidae).</title>
        <authorList>
            <person name="Pinto B.J."/>
            <person name="Weis J.J."/>
            <person name="Gamble T."/>
            <person name="Ode P.J."/>
            <person name="Paul R."/>
            <person name="Zaspel J.M."/>
        </authorList>
    </citation>
    <scope>NUCLEOTIDE SEQUENCE [LARGE SCALE GENOMIC DNA]</scope>
    <source>
        <strain evidence="1">CgM1</strain>
    </source>
</reference>
<evidence type="ECO:0000313" key="1">
    <source>
        <dbReference type="EMBL" id="KAH0568983.1"/>
    </source>
</evidence>
<comment type="caution">
    <text evidence="1">The sequence shown here is derived from an EMBL/GenBank/DDBJ whole genome shotgun (WGS) entry which is preliminary data.</text>
</comment>
<organism evidence="1 2">
    <name type="scientific">Cotesia glomerata</name>
    <name type="common">Lepidopteran parasitic wasp</name>
    <name type="synonym">Apanteles glomeratus</name>
    <dbReference type="NCBI Taxonomy" id="32391"/>
    <lineage>
        <taxon>Eukaryota</taxon>
        <taxon>Metazoa</taxon>
        <taxon>Ecdysozoa</taxon>
        <taxon>Arthropoda</taxon>
        <taxon>Hexapoda</taxon>
        <taxon>Insecta</taxon>
        <taxon>Pterygota</taxon>
        <taxon>Neoptera</taxon>
        <taxon>Endopterygota</taxon>
        <taxon>Hymenoptera</taxon>
        <taxon>Apocrita</taxon>
        <taxon>Ichneumonoidea</taxon>
        <taxon>Braconidae</taxon>
        <taxon>Microgastrinae</taxon>
        <taxon>Cotesia</taxon>
    </lineage>
</organism>